<dbReference type="PROSITE" id="PS00018">
    <property type="entry name" value="EF_HAND_1"/>
    <property type="match status" value="1"/>
</dbReference>
<dbReference type="EMBL" id="CAJNDS010000083">
    <property type="protein sequence ID" value="CAE6949112.1"/>
    <property type="molecule type" value="Genomic_DNA"/>
</dbReference>
<dbReference type="InterPro" id="IPR027359">
    <property type="entry name" value="Volt_channel_dom_sf"/>
</dbReference>
<evidence type="ECO:0000256" key="5">
    <source>
        <dbReference type="ARBA" id="ARBA00023136"/>
    </source>
</evidence>
<dbReference type="SUPFAM" id="SSF81324">
    <property type="entry name" value="Voltage-gated potassium channels"/>
    <property type="match status" value="1"/>
</dbReference>
<feature type="transmembrane region" description="Helical" evidence="7">
    <location>
        <begin position="104"/>
        <end position="123"/>
    </location>
</feature>
<evidence type="ECO:0000259" key="8">
    <source>
        <dbReference type="PROSITE" id="PS50222"/>
    </source>
</evidence>
<feature type="transmembrane region" description="Helical" evidence="7">
    <location>
        <begin position="69"/>
        <end position="92"/>
    </location>
</feature>
<dbReference type="InterPro" id="IPR018247">
    <property type="entry name" value="EF_Hand_1_Ca_BS"/>
</dbReference>
<feature type="region of interest" description="Disordered" evidence="6">
    <location>
        <begin position="397"/>
        <end position="427"/>
    </location>
</feature>
<evidence type="ECO:0000256" key="7">
    <source>
        <dbReference type="SAM" id="Phobius"/>
    </source>
</evidence>
<dbReference type="SUPFAM" id="SSF47473">
    <property type="entry name" value="EF-hand"/>
    <property type="match status" value="1"/>
</dbReference>
<proteinExistence type="predicted"/>
<dbReference type="Pfam" id="PF00520">
    <property type="entry name" value="Ion_trans"/>
    <property type="match status" value="1"/>
</dbReference>
<dbReference type="PROSITE" id="PS50222">
    <property type="entry name" value="EF_HAND_2"/>
    <property type="match status" value="1"/>
</dbReference>
<dbReference type="InterPro" id="IPR005821">
    <property type="entry name" value="Ion_trans_dom"/>
</dbReference>
<dbReference type="GO" id="GO:0001518">
    <property type="term" value="C:voltage-gated sodium channel complex"/>
    <property type="evidence" value="ECO:0007669"/>
    <property type="project" value="TreeGrafter"/>
</dbReference>
<feature type="domain" description="EF-hand" evidence="8">
    <location>
        <begin position="292"/>
        <end position="327"/>
    </location>
</feature>
<dbReference type="PANTHER" id="PTHR10037:SF62">
    <property type="entry name" value="SODIUM CHANNEL PROTEIN 60E"/>
    <property type="match status" value="1"/>
</dbReference>
<dbReference type="InterPro" id="IPR043203">
    <property type="entry name" value="VGCC_Ca_Na"/>
</dbReference>
<gene>
    <name evidence="9" type="primary">Scn11a</name>
    <name evidence="9" type="ORF">SNAT2548_LOCUS1512</name>
</gene>
<feature type="transmembrane region" description="Helical" evidence="7">
    <location>
        <begin position="20"/>
        <end position="38"/>
    </location>
</feature>
<dbReference type="OrthoDB" id="422814at2759"/>
<evidence type="ECO:0000256" key="2">
    <source>
        <dbReference type="ARBA" id="ARBA00022692"/>
    </source>
</evidence>
<keyword evidence="2 7" id="KW-0812">Transmembrane</keyword>
<evidence type="ECO:0000256" key="3">
    <source>
        <dbReference type="ARBA" id="ARBA00022837"/>
    </source>
</evidence>
<dbReference type="AlphaFoldDB" id="A0A812HF41"/>
<keyword evidence="5 7" id="KW-0472">Membrane</keyword>
<comment type="subcellular location">
    <subcellularLocation>
        <location evidence="1">Membrane</location>
        <topology evidence="1">Multi-pass membrane protein</topology>
    </subcellularLocation>
</comment>
<keyword evidence="4 7" id="KW-1133">Transmembrane helix</keyword>
<accession>A0A812HF41</accession>
<organism evidence="9 10">
    <name type="scientific">Symbiodinium natans</name>
    <dbReference type="NCBI Taxonomy" id="878477"/>
    <lineage>
        <taxon>Eukaryota</taxon>
        <taxon>Sar</taxon>
        <taxon>Alveolata</taxon>
        <taxon>Dinophyceae</taxon>
        <taxon>Suessiales</taxon>
        <taxon>Symbiodiniaceae</taxon>
        <taxon>Symbiodinium</taxon>
    </lineage>
</organism>
<name>A0A812HF41_9DINO</name>
<evidence type="ECO:0000313" key="9">
    <source>
        <dbReference type="EMBL" id="CAE6949112.1"/>
    </source>
</evidence>
<dbReference type="PANTHER" id="PTHR10037">
    <property type="entry name" value="VOLTAGE-GATED CATION CHANNEL CALCIUM AND SODIUM"/>
    <property type="match status" value="1"/>
</dbReference>
<dbReference type="InterPro" id="IPR011992">
    <property type="entry name" value="EF-hand-dom_pair"/>
</dbReference>
<dbReference type="Gene3D" id="1.20.120.350">
    <property type="entry name" value="Voltage-gated potassium channels. Chain C"/>
    <property type="match status" value="1"/>
</dbReference>
<evidence type="ECO:0000256" key="1">
    <source>
        <dbReference type="ARBA" id="ARBA00004141"/>
    </source>
</evidence>
<dbReference type="InterPro" id="IPR002048">
    <property type="entry name" value="EF_hand_dom"/>
</dbReference>
<dbReference type="GO" id="GO:0086010">
    <property type="term" value="P:membrane depolarization during action potential"/>
    <property type="evidence" value="ECO:0007669"/>
    <property type="project" value="TreeGrafter"/>
</dbReference>
<reference evidence="9" key="1">
    <citation type="submission" date="2021-02" db="EMBL/GenBank/DDBJ databases">
        <authorList>
            <person name="Dougan E. K."/>
            <person name="Rhodes N."/>
            <person name="Thang M."/>
            <person name="Chan C."/>
        </authorList>
    </citation>
    <scope>NUCLEOTIDE SEQUENCE</scope>
</reference>
<keyword evidence="10" id="KW-1185">Reference proteome</keyword>
<dbReference type="Proteomes" id="UP000604046">
    <property type="component" value="Unassembled WGS sequence"/>
</dbReference>
<evidence type="ECO:0000313" key="10">
    <source>
        <dbReference type="Proteomes" id="UP000604046"/>
    </source>
</evidence>
<feature type="transmembrane region" description="Helical" evidence="7">
    <location>
        <begin position="249"/>
        <end position="267"/>
    </location>
</feature>
<evidence type="ECO:0000256" key="6">
    <source>
        <dbReference type="SAM" id="MobiDB-lite"/>
    </source>
</evidence>
<feature type="compositionally biased region" description="Acidic residues" evidence="6">
    <location>
        <begin position="405"/>
        <end position="420"/>
    </location>
</feature>
<sequence>MNELQALPFWHPGRYVHTTQFDAIFCGVILANTVVMALQMQYNGLRRGYVLGAPHFDVDASEYWPQAPLAFLILDWVFGITYCLELIIKLVGFKRRFFLEWWNWFDGAIVMMWLVEVGLKSVITMEPAVLRMMKMARLLRLIRLVKTIQGFDALYIMTTAMQGSATCLFWSFMLLTTVQMMIAFFLNESLEIYFLDETKPASEKLEVFEYFGTTARVMLTMFELTLANWPTAARILQENVTEFYSLFSVSYKLIVGFAAVGIINGVFMQETFKVAASDDKLMMRQKERDRSLHTKKMRTLFAAADESGDGFIDRQEFCEIMNIPEVRTWLAAQELPVRDPNVLFSLLDDGDAELTAEELVKGVERLKGTAKGIDLAAFIAEYRSFATKVAEKMDITLDFPLPKTDDDDDDDDEGEEEEEKKEEKKAE</sequence>
<comment type="caution">
    <text evidence="9">The sequence shown here is derived from an EMBL/GenBank/DDBJ whole genome shotgun (WGS) entry which is preliminary data.</text>
</comment>
<feature type="transmembrane region" description="Helical" evidence="7">
    <location>
        <begin position="168"/>
        <end position="186"/>
    </location>
</feature>
<protein>
    <submittedName>
        <fullName evidence="9">Scn11a protein</fullName>
    </submittedName>
</protein>
<dbReference type="GO" id="GO:0005509">
    <property type="term" value="F:calcium ion binding"/>
    <property type="evidence" value="ECO:0007669"/>
    <property type="project" value="InterPro"/>
</dbReference>
<keyword evidence="3" id="KW-0106">Calcium</keyword>
<evidence type="ECO:0000256" key="4">
    <source>
        <dbReference type="ARBA" id="ARBA00022989"/>
    </source>
</evidence>
<dbReference type="Gene3D" id="1.10.238.10">
    <property type="entry name" value="EF-hand"/>
    <property type="match status" value="1"/>
</dbReference>
<dbReference type="GO" id="GO:0005248">
    <property type="term" value="F:voltage-gated sodium channel activity"/>
    <property type="evidence" value="ECO:0007669"/>
    <property type="project" value="TreeGrafter"/>
</dbReference>